<dbReference type="InParanoid" id="K1VIF0"/>
<evidence type="ECO:0000313" key="9">
    <source>
        <dbReference type="Proteomes" id="UP000006757"/>
    </source>
</evidence>
<dbReference type="GO" id="GO:0005829">
    <property type="term" value="C:cytosol"/>
    <property type="evidence" value="ECO:0007669"/>
    <property type="project" value="UniProtKB-SubCell"/>
</dbReference>
<dbReference type="InterPro" id="IPR016024">
    <property type="entry name" value="ARM-type_fold"/>
</dbReference>
<evidence type="ECO:0000256" key="1">
    <source>
        <dbReference type="ARBA" id="ARBA00004173"/>
    </source>
</evidence>
<dbReference type="OMA" id="EPEMELS"/>
<name>K1VIF0_TRIAC</name>
<dbReference type="InterPro" id="IPR011989">
    <property type="entry name" value="ARM-like"/>
</dbReference>
<keyword evidence="9" id="KW-1185">Reference proteome</keyword>
<protein>
    <submittedName>
        <fullName evidence="8">Uncharacterized protein</fullName>
    </submittedName>
</protein>
<evidence type="ECO:0000256" key="5">
    <source>
        <dbReference type="ARBA" id="ARBA00022824"/>
    </source>
</evidence>
<dbReference type="GO" id="GO:0005085">
    <property type="term" value="F:guanyl-nucleotide exchange factor activity"/>
    <property type="evidence" value="ECO:0007669"/>
    <property type="project" value="InterPro"/>
</dbReference>
<dbReference type="AlphaFoldDB" id="K1VIF0"/>
<evidence type="ECO:0000256" key="2">
    <source>
        <dbReference type="ARBA" id="ARBA00004240"/>
    </source>
</evidence>
<dbReference type="EMBL" id="AMBO01000378">
    <property type="protein sequence ID" value="EKC98916.1"/>
    <property type="molecule type" value="Genomic_DNA"/>
</dbReference>
<dbReference type="InterPro" id="IPR000225">
    <property type="entry name" value="Armadillo"/>
</dbReference>
<dbReference type="eggNOG" id="KOG4500">
    <property type="taxonomic scope" value="Eukaryota"/>
</dbReference>
<dbReference type="SUPFAM" id="SSF48371">
    <property type="entry name" value="ARM repeat"/>
    <property type="match status" value="1"/>
</dbReference>
<dbReference type="GO" id="GO:0005739">
    <property type="term" value="C:mitochondrion"/>
    <property type="evidence" value="ECO:0007669"/>
    <property type="project" value="UniProtKB-SubCell"/>
</dbReference>
<dbReference type="Proteomes" id="UP000006757">
    <property type="component" value="Unassembled WGS sequence"/>
</dbReference>
<dbReference type="InterPro" id="IPR040144">
    <property type="entry name" value="RAP1GDS1"/>
</dbReference>
<comment type="caution">
    <text evidence="8">The sequence shown here is derived from an EMBL/GenBank/DDBJ whole genome shotgun (WGS) entry which is preliminary data.</text>
</comment>
<evidence type="ECO:0000256" key="3">
    <source>
        <dbReference type="ARBA" id="ARBA00004514"/>
    </source>
</evidence>
<evidence type="ECO:0000256" key="7">
    <source>
        <dbReference type="PROSITE-ProRule" id="PRU00259"/>
    </source>
</evidence>
<keyword evidence="6" id="KW-0496">Mitochondrion</keyword>
<dbReference type="STRING" id="1220162.K1VIF0"/>
<reference evidence="8 9" key="1">
    <citation type="journal article" date="2012" name="Eukaryot. Cell">
        <title>Genome sequence of the Trichosporon asahii environmental strain CBS 8904.</title>
        <authorList>
            <person name="Yang R.Y."/>
            <person name="Li H.T."/>
            <person name="Zhu H."/>
            <person name="Zhou G.P."/>
            <person name="Wang M."/>
            <person name="Wang L."/>
        </authorList>
    </citation>
    <scope>NUCLEOTIDE SEQUENCE [LARGE SCALE GENOMIC DNA]</scope>
    <source>
        <strain evidence="8 9">CBS 8904</strain>
    </source>
</reference>
<evidence type="ECO:0000256" key="6">
    <source>
        <dbReference type="ARBA" id="ARBA00023128"/>
    </source>
</evidence>
<gene>
    <name evidence="8" type="ORF">A1Q2_06670</name>
</gene>
<evidence type="ECO:0000256" key="4">
    <source>
        <dbReference type="ARBA" id="ARBA00022490"/>
    </source>
</evidence>
<proteinExistence type="predicted"/>
<dbReference type="OrthoDB" id="26149at2759"/>
<comment type="subcellular location">
    <subcellularLocation>
        <location evidence="3">Cytoplasm</location>
        <location evidence="3">Cytosol</location>
    </subcellularLocation>
    <subcellularLocation>
        <location evidence="2">Endoplasmic reticulum</location>
    </subcellularLocation>
    <subcellularLocation>
        <location evidence="1">Mitochondrion</location>
    </subcellularLocation>
</comment>
<accession>K1VIF0</accession>
<dbReference type="HOGENOM" id="CLU_451424_0_0_1"/>
<organism evidence="8 9">
    <name type="scientific">Trichosporon asahii var. asahii (strain CBS 8904)</name>
    <name type="common">Yeast</name>
    <dbReference type="NCBI Taxonomy" id="1220162"/>
    <lineage>
        <taxon>Eukaryota</taxon>
        <taxon>Fungi</taxon>
        <taxon>Dikarya</taxon>
        <taxon>Basidiomycota</taxon>
        <taxon>Agaricomycotina</taxon>
        <taxon>Tremellomycetes</taxon>
        <taxon>Trichosporonales</taxon>
        <taxon>Trichosporonaceae</taxon>
        <taxon>Trichosporon</taxon>
    </lineage>
</organism>
<keyword evidence="4" id="KW-0963">Cytoplasm</keyword>
<dbReference type="GO" id="GO:0005783">
    <property type="term" value="C:endoplasmic reticulum"/>
    <property type="evidence" value="ECO:0007669"/>
    <property type="project" value="UniProtKB-SubCell"/>
</dbReference>
<dbReference type="PANTHER" id="PTHR10957">
    <property type="entry name" value="RAP1 GTPASE-GDP DISSOCIATION STIMULATOR 1"/>
    <property type="match status" value="1"/>
</dbReference>
<keyword evidence="5" id="KW-0256">Endoplasmic reticulum</keyword>
<feature type="repeat" description="ARM" evidence="7">
    <location>
        <begin position="343"/>
        <end position="386"/>
    </location>
</feature>
<sequence>MTNSEPEMELSSAQPHPFNGQVEELQRLILASGPEQGDYDRVCQRAASELDKIASKLRDCKLASYLPQLTPASQRTPFAQTDLPMILCKIVEAKPVGTAQQQKLWQQAGRVAANLSADCDLARERLSKYGYAPAVLKLLSTDLPHDVSVPLTASLLNLTNDKLRLLKLTEGVPDSEWLWAIADNVVPQKPTFSLAASDFTPFVPTFTLDMDPDEFPTSLNIVKHSTGVLERFAAADMLAPQLLKDKPSVEPMLDFIEHAGLPSQVENREETDKELGKAKAAAARTLVFLMSETEVPAWLWERVERWFDQDAQKRPDLVSCALLAYGNRARSDAASIATLKSPSLLPRLVHLLNPKSPLIVQHALLGLLRNLSIPEANRKPLGDAGVVEGVVGLEPWTEQRDVVGAVQGAAIGVVKALVRDPANAIRFANTSGPQDLLSLIDRTSDPALSLEATRVFVNAIRSLSQGPIASSPEAKEALEAYTSADALDAVAGLLAAPYPVLMNEGLVALSLASLSQKSATAPAPNASSTQADDGKGAKRVDLEQTAKLRPVDKLVKILDPSPASDNVGPEIKANAGTLVKSVGGKVADTIKGGLKNEAEIIAMDK</sequence>
<dbReference type="PROSITE" id="PS50176">
    <property type="entry name" value="ARM_REPEAT"/>
    <property type="match status" value="1"/>
</dbReference>
<dbReference type="Gene3D" id="1.25.10.10">
    <property type="entry name" value="Leucine-rich Repeat Variant"/>
    <property type="match status" value="1"/>
</dbReference>
<evidence type="ECO:0000313" key="8">
    <source>
        <dbReference type="EMBL" id="EKC98916.1"/>
    </source>
</evidence>